<dbReference type="EMBL" id="AOPY01001200">
    <property type="protein sequence ID" value="EPJ42557.1"/>
    <property type="molecule type" value="Genomic_DNA"/>
</dbReference>
<keyword evidence="1" id="KW-1133">Transmembrane helix</keyword>
<organism evidence="2 3">
    <name type="scientific">Streptomyces afghaniensis 772</name>
    <dbReference type="NCBI Taxonomy" id="1283301"/>
    <lineage>
        <taxon>Bacteria</taxon>
        <taxon>Bacillati</taxon>
        <taxon>Actinomycetota</taxon>
        <taxon>Actinomycetes</taxon>
        <taxon>Kitasatosporales</taxon>
        <taxon>Streptomycetaceae</taxon>
        <taxon>Streptomyces</taxon>
    </lineage>
</organism>
<dbReference type="HOGENOM" id="CLU_1748553_0_0_11"/>
<evidence type="ECO:0000313" key="3">
    <source>
        <dbReference type="Proteomes" id="UP000015001"/>
    </source>
</evidence>
<accession>S4N3W4</accession>
<comment type="caution">
    <text evidence="2">The sequence shown here is derived from an EMBL/GenBank/DDBJ whole genome shotgun (WGS) entry which is preliminary data.</text>
</comment>
<reference evidence="2 3" key="1">
    <citation type="submission" date="2013-02" db="EMBL/GenBank/DDBJ databases">
        <title>Draft Genome Sequence of Streptomyces afghaniensis, Which Produces Compounds of the Julimycin B-Complex.</title>
        <authorList>
            <person name="Gruening B.A."/>
            <person name="Praeg A."/>
            <person name="Erxleben A."/>
            <person name="Guenther S."/>
            <person name="Fiedler H.-P."/>
            <person name="Goodfellow M."/>
            <person name="Mueller M."/>
        </authorList>
    </citation>
    <scope>NUCLEOTIDE SEQUENCE [LARGE SCALE GENOMIC DNA]</scope>
    <source>
        <strain evidence="2 3">772</strain>
    </source>
</reference>
<name>S4N3W4_9ACTN</name>
<protein>
    <submittedName>
        <fullName evidence="2">Uncharacterized protein</fullName>
    </submittedName>
</protein>
<keyword evidence="3" id="KW-1185">Reference proteome</keyword>
<evidence type="ECO:0000256" key="1">
    <source>
        <dbReference type="SAM" id="Phobius"/>
    </source>
</evidence>
<keyword evidence="1" id="KW-0812">Transmembrane</keyword>
<dbReference type="Proteomes" id="UP000015001">
    <property type="component" value="Unassembled WGS sequence"/>
</dbReference>
<dbReference type="AlphaFoldDB" id="S4N3W4"/>
<proteinExistence type="predicted"/>
<evidence type="ECO:0000313" key="2">
    <source>
        <dbReference type="EMBL" id="EPJ42557.1"/>
    </source>
</evidence>
<sequence>MISAVLEVGGIIKTVADILNARQNLRDYIRRPRHVYPPGATAAVKAYDAAATSDPKTLERRVKDLEEWKRSVLPEELNRRDGEVTARLEARLQGDLDVSRRSVETQLMEVSEYLEGGLQSATVSYWGPAALFAGVVIGFCGNLVALGGI</sequence>
<dbReference type="PATRIC" id="fig|1283301.3.peg.374"/>
<keyword evidence="1" id="KW-0472">Membrane</keyword>
<feature type="transmembrane region" description="Helical" evidence="1">
    <location>
        <begin position="125"/>
        <end position="146"/>
    </location>
</feature>
<gene>
    <name evidence="2" type="ORF">STAFG_0389</name>
</gene>